<dbReference type="PROSITE" id="PS00141">
    <property type="entry name" value="ASP_PROTEASE"/>
    <property type="match status" value="1"/>
</dbReference>
<keyword evidence="1" id="KW-0812">Transmembrane</keyword>
<accession>A0ABZ1DWJ7</accession>
<keyword evidence="2" id="KW-0378">Hydrolase</keyword>
<dbReference type="EC" id="3.4.23.-" evidence="2"/>
<sequence length="192" mass="20888">MTGDDIGQLVYLVLLLTVVGGYVMFDFRRNLSRRLQQLAIWALIFLGVLAAVGLWADIRSTVLPSQKVIAENRIEVPKAPDGHFYLTAKVNGKPIRFIVDTGATTIALSREDARKAGINTSDMAFIGRASTANGMIRTAPVRLATMDLGPIHDTNVPASVNAAEMDGSLLGMTYLSKFARIELSADKLILER</sequence>
<dbReference type="Pfam" id="PF13975">
    <property type="entry name" value="gag-asp_proteas"/>
    <property type="match status" value="1"/>
</dbReference>
<dbReference type="EMBL" id="CP135443">
    <property type="protein sequence ID" value="WRY33152.1"/>
    <property type="molecule type" value="Genomic_DNA"/>
</dbReference>
<dbReference type="InterPro" id="IPR011969">
    <property type="entry name" value="Clan_AA_Asp_peptidase_C"/>
</dbReference>
<dbReference type="InterPro" id="IPR021109">
    <property type="entry name" value="Peptidase_aspartic_dom_sf"/>
</dbReference>
<name>A0ABZ1DWJ7_9RHOB</name>
<feature type="transmembrane region" description="Helical" evidence="1">
    <location>
        <begin position="37"/>
        <end position="56"/>
    </location>
</feature>
<evidence type="ECO:0000256" key="1">
    <source>
        <dbReference type="SAM" id="Phobius"/>
    </source>
</evidence>
<evidence type="ECO:0000313" key="2">
    <source>
        <dbReference type="EMBL" id="WRY33152.1"/>
    </source>
</evidence>
<proteinExistence type="predicted"/>
<dbReference type="RefSeq" id="WP_406720534.1">
    <property type="nucleotide sequence ID" value="NZ_CP135443.1"/>
</dbReference>
<dbReference type="Proteomes" id="UP001623290">
    <property type="component" value="Chromosome"/>
</dbReference>
<dbReference type="Gene3D" id="2.40.70.10">
    <property type="entry name" value="Acid Proteases"/>
    <property type="match status" value="1"/>
</dbReference>
<keyword evidence="1" id="KW-1133">Transmembrane helix</keyword>
<gene>
    <name evidence="2" type="ORF">RPE78_10660</name>
</gene>
<keyword evidence="3" id="KW-1185">Reference proteome</keyword>
<reference evidence="2 3" key="1">
    <citation type="submission" date="2023-09" db="EMBL/GenBank/DDBJ databases">
        <title>Thioclava shenzhenensis sp. nov., a multidrug resistant bacteria-antagonizing species isolated from coastal seawater.</title>
        <authorList>
            <person name="Long M."/>
        </authorList>
    </citation>
    <scope>NUCLEOTIDE SEQUENCE [LARGE SCALE GENOMIC DNA]</scope>
    <source>
        <strain evidence="2 3">FTW29</strain>
    </source>
</reference>
<dbReference type="InterPro" id="IPR001969">
    <property type="entry name" value="Aspartic_peptidase_AS"/>
</dbReference>
<dbReference type="CDD" id="cd05483">
    <property type="entry name" value="retropepsin_like_bacteria"/>
    <property type="match status" value="1"/>
</dbReference>
<dbReference type="NCBIfam" id="TIGR02281">
    <property type="entry name" value="clan_AA_DTGA"/>
    <property type="match status" value="1"/>
</dbReference>
<evidence type="ECO:0000313" key="3">
    <source>
        <dbReference type="Proteomes" id="UP001623290"/>
    </source>
</evidence>
<dbReference type="SUPFAM" id="SSF50630">
    <property type="entry name" value="Acid proteases"/>
    <property type="match status" value="1"/>
</dbReference>
<dbReference type="GO" id="GO:0008233">
    <property type="term" value="F:peptidase activity"/>
    <property type="evidence" value="ECO:0007669"/>
    <property type="project" value="UniProtKB-KW"/>
</dbReference>
<feature type="transmembrane region" description="Helical" evidence="1">
    <location>
        <begin position="6"/>
        <end position="25"/>
    </location>
</feature>
<keyword evidence="2" id="KW-0645">Protease</keyword>
<protein>
    <submittedName>
        <fullName evidence="2">TIGR02281 family clan AA aspartic protease</fullName>
        <ecNumber evidence="2">3.4.23.-</ecNumber>
    </submittedName>
</protein>
<dbReference type="GO" id="GO:0006508">
    <property type="term" value="P:proteolysis"/>
    <property type="evidence" value="ECO:0007669"/>
    <property type="project" value="UniProtKB-KW"/>
</dbReference>
<keyword evidence="1" id="KW-0472">Membrane</keyword>
<dbReference type="InterPro" id="IPR034122">
    <property type="entry name" value="Retropepsin-like_bacterial"/>
</dbReference>
<organism evidence="2 3">
    <name type="scientific">Thioclava litoralis</name>
    <dbReference type="NCBI Taxonomy" id="3076557"/>
    <lineage>
        <taxon>Bacteria</taxon>
        <taxon>Pseudomonadati</taxon>
        <taxon>Pseudomonadota</taxon>
        <taxon>Alphaproteobacteria</taxon>
        <taxon>Rhodobacterales</taxon>
        <taxon>Paracoccaceae</taxon>
        <taxon>Thioclava</taxon>
    </lineage>
</organism>